<evidence type="ECO:0000259" key="1">
    <source>
        <dbReference type="PROSITE" id="PS50404"/>
    </source>
</evidence>
<accession>A0A1A5X5V6</accession>
<dbReference type="InterPro" id="IPR004045">
    <property type="entry name" value="Glutathione_S-Trfase_N"/>
</dbReference>
<dbReference type="GeneID" id="61307983"/>
<reference evidence="2 3" key="1">
    <citation type="submission" date="2016-10" db="EMBL/GenBank/DDBJ databases">
        <authorList>
            <person name="Varghese N."/>
            <person name="Submissions S."/>
        </authorList>
    </citation>
    <scope>NUCLEOTIDE SEQUENCE [LARGE SCALE GENOMIC DNA]</scope>
    <source>
        <strain evidence="2 3">LMG 22274</strain>
    </source>
</reference>
<dbReference type="Gene3D" id="3.40.30.10">
    <property type="entry name" value="Glutaredoxin"/>
    <property type="match status" value="1"/>
</dbReference>
<dbReference type="PANTHER" id="PTHR44051">
    <property type="entry name" value="GLUTATHIONE S-TRANSFERASE-RELATED"/>
    <property type="match status" value="1"/>
</dbReference>
<dbReference type="RefSeq" id="WP_065062927.1">
    <property type="nucleotide sequence ID" value="NZ_CADFGN010000006.1"/>
</dbReference>
<sequence>MLKLHDDELCGDSYKARLLLGLLGLNAERIRVERYPSRQQDAPAFRELSPLGALPVLQDGGTTLADAHAILVWLAQRYDASRTWLPEHDAQTHAAIQRWLGVATRLSHIVFTRREQVLHDVGAPVPRADRDARPLLRLLDETCWFNEAMDTPFLCSTRTPTIADIACFAPVVLLDEAQIETIDYPSLATWCTRIKRLDGFVTMAGVYAAH</sequence>
<comment type="caution">
    <text evidence="2">The sequence shown here is derived from an EMBL/GenBank/DDBJ whole genome shotgun (WGS) entry which is preliminary data.</text>
</comment>
<organism evidence="2 3">
    <name type="scientific">Paraburkholderia tropica</name>
    <dbReference type="NCBI Taxonomy" id="92647"/>
    <lineage>
        <taxon>Bacteria</taxon>
        <taxon>Pseudomonadati</taxon>
        <taxon>Pseudomonadota</taxon>
        <taxon>Betaproteobacteria</taxon>
        <taxon>Burkholderiales</taxon>
        <taxon>Burkholderiaceae</taxon>
        <taxon>Paraburkholderia</taxon>
    </lineage>
</organism>
<dbReference type="Gene3D" id="1.20.1050.10">
    <property type="match status" value="1"/>
</dbReference>
<gene>
    <name evidence="2" type="ORF">SAMN05216550_1259</name>
</gene>
<dbReference type="PROSITE" id="PS50404">
    <property type="entry name" value="GST_NTER"/>
    <property type="match status" value="1"/>
</dbReference>
<evidence type="ECO:0000313" key="3">
    <source>
        <dbReference type="Proteomes" id="UP000183529"/>
    </source>
</evidence>
<dbReference type="SUPFAM" id="SSF47616">
    <property type="entry name" value="GST C-terminal domain-like"/>
    <property type="match status" value="1"/>
</dbReference>
<dbReference type="InterPro" id="IPR036282">
    <property type="entry name" value="Glutathione-S-Trfase_C_sf"/>
</dbReference>
<protein>
    <submittedName>
        <fullName evidence="2">Glutathione S-transferase</fullName>
    </submittedName>
</protein>
<evidence type="ECO:0000313" key="2">
    <source>
        <dbReference type="EMBL" id="SEK13718.1"/>
    </source>
</evidence>
<dbReference type="InterPro" id="IPR036249">
    <property type="entry name" value="Thioredoxin-like_sf"/>
</dbReference>
<dbReference type="EMBL" id="FNZM01000025">
    <property type="protein sequence ID" value="SEK13718.1"/>
    <property type="molecule type" value="Genomic_DNA"/>
</dbReference>
<dbReference type="SFLD" id="SFLDS00019">
    <property type="entry name" value="Glutathione_Transferase_(cytos"/>
    <property type="match status" value="1"/>
</dbReference>
<dbReference type="InterPro" id="IPR040079">
    <property type="entry name" value="Glutathione_S-Trfase"/>
</dbReference>
<dbReference type="AlphaFoldDB" id="A0A1A5X5V6"/>
<proteinExistence type="predicted"/>
<dbReference type="PANTHER" id="PTHR44051:SF8">
    <property type="entry name" value="GLUTATHIONE S-TRANSFERASE GSTA"/>
    <property type="match status" value="1"/>
</dbReference>
<feature type="domain" description="GST N-terminal" evidence="1">
    <location>
        <begin position="1"/>
        <end position="82"/>
    </location>
</feature>
<name>A0A1A5X5V6_9BURK</name>
<dbReference type="SUPFAM" id="SSF52833">
    <property type="entry name" value="Thioredoxin-like"/>
    <property type="match status" value="1"/>
</dbReference>
<dbReference type="OrthoDB" id="9797500at2"/>
<dbReference type="Pfam" id="PF13409">
    <property type="entry name" value="GST_N_2"/>
    <property type="match status" value="1"/>
</dbReference>
<dbReference type="Proteomes" id="UP000183529">
    <property type="component" value="Unassembled WGS sequence"/>
</dbReference>